<dbReference type="Proteomes" id="UP000324629">
    <property type="component" value="Unassembled WGS sequence"/>
</dbReference>
<keyword evidence="1" id="KW-0472">Membrane</keyword>
<organism evidence="2 3">
    <name type="scientific">Paragonimus westermani</name>
    <dbReference type="NCBI Taxonomy" id="34504"/>
    <lineage>
        <taxon>Eukaryota</taxon>
        <taxon>Metazoa</taxon>
        <taxon>Spiralia</taxon>
        <taxon>Lophotrochozoa</taxon>
        <taxon>Platyhelminthes</taxon>
        <taxon>Trematoda</taxon>
        <taxon>Digenea</taxon>
        <taxon>Plagiorchiida</taxon>
        <taxon>Troglotremata</taxon>
        <taxon>Troglotrematidae</taxon>
        <taxon>Paragonimus</taxon>
    </lineage>
</organism>
<proteinExistence type="predicted"/>
<keyword evidence="1" id="KW-0812">Transmembrane</keyword>
<protein>
    <submittedName>
        <fullName evidence="2">Uncharacterized protein</fullName>
    </submittedName>
</protein>
<evidence type="ECO:0000313" key="2">
    <source>
        <dbReference type="EMBL" id="KAA3675993.1"/>
    </source>
</evidence>
<accession>A0A5J4NKH7</accession>
<evidence type="ECO:0000313" key="3">
    <source>
        <dbReference type="Proteomes" id="UP000324629"/>
    </source>
</evidence>
<keyword evidence="3" id="KW-1185">Reference proteome</keyword>
<comment type="caution">
    <text evidence="2">The sequence shown here is derived from an EMBL/GenBank/DDBJ whole genome shotgun (WGS) entry which is preliminary data.</text>
</comment>
<dbReference type="AlphaFoldDB" id="A0A5J4NKH7"/>
<feature type="non-terminal residue" evidence="2">
    <location>
        <position position="1"/>
    </location>
</feature>
<feature type="transmembrane region" description="Helical" evidence="1">
    <location>
        <begin position="117"/>
        <end position="137"/>
    </location>
</feature>
<keyword evidence="1" id="KW-1133">Transmembrane helix</keyword>
<sequence>NTLQRTAQSRDFDFSKIRFTSLFRVFQFHILFEGSKATQTEFGDHFLEGTNTEVVVSTANFKRFIPEMYAHQSFLLPSKQTLWACAKDLIHETTINLHHFFHALVYHDTLWDELGEFSHFTFVSSLCIALIVTLFMYRGFSDEEYTRPCKFHVCILER</sequence>
<reference evidence="2 3" key="1">
    <citation type="journal article" date="2019" name="Gigascience">
        <title>Whole-genome sequence of the oriental lung fluke Paragonimus westermani.</title>
        <authorList>
            <person name="Oey H."/>
            <person name="Zakrzewski M."/>
            <person name="Narain K."/>
            <person name="Devi K.R."/>
            <person name="Agatsuma T."/>
            <person name="Nawaratna S."/>
            <person name="Gobert G.N."/>
            <person name="Jones M.K."/>
            <person name="Ragan M.A."/>
            <person name="McManus D.P."/>
            <person name="Krause L."/>
        </authorList>
    </citation>
    <scope>NUCLEOTIDE SEQUENCE [LARGE SCALE GENOMIC DNA]</scope>
    <source>
        <strain evidence="2 3">IND2009</strain>
    </source>
</reference>
<name>A0A5J4NKH7_9TREM</name>
<evidence type="ECO:0000256" key="1">
    <source>
        <dbReference type="SAM" id="Phobius"/>
    </source>
</evidence>
<dbReference type="EMBL" id="QNGE01002206">
    <property type="protein sequence ID" value="KAA3675993.1"/>
    <property type="molecule type" value="Genomic_DNA"/>
</dbReference>
<gene>
    <name evidence="2" type="ORF">DEA37_0010632</name>
</gene>